<gene>
    <name evidence="1" type="ORF">PM001_LOCUS23738</name>
</gene>
<dbReference type="Proteomes" id="UP001162060">
    <property type="component" value="Unassembled WGS sequence"/>
</dbReference>
<dbReference type="AlphaFoldDB" id="A0AAV1UYD9"/>
<name>A0AAV1UYD9_9STRA</name>
<dbReference type="EMBL" id="CAKLBY020000231">
    <property type="protein sequence ID" value="CAK7938588.1"/>
    <property type="molecule type" value="Genomic_DNA"/>
</dbReference>
<evidence type="ECO:0000313" key="1">
    <source>
        <dbReference type="EMBL" id="CAK7938588.1"/>
    </source>
</evidence>
<sequence length="47" mass="5448">MTLRRGGWIGNSRLKVTLYCARTVGSFGYVAYELDDTSRENLCWMEQ</sequence>
<proteinExistence type="predicted"/>
<accession>A0AAV1UYD9</accession>
<evidence type="ECO:0000313" key="2">
    <source>
        <dbReference type="Proteomes" id="UP001162060"/>
    </source>
</evidence>
<comment type="caution">
    <text evidence="1">The sequence shown here is derived from an EMBL/GenBank/DDBJ whole genome shotgun (WGS) entry which is preliminary data.</text>
</comment>
<reference evidence="1" key="1">
    <citation type="submission" date="2024-01" db="EMBL/GenBank/DDBJ databases">
        <authorList>
            <person name="Webb A."/>
        </authorList>
    </citation>
    <scope>NUCLEOTIDE SEQUENCE</scope>
    <source>
        <strain evidence="1">Pm1</strain>
    </source>
</reference>
<protein>
    <submittedName>
        <fullName evidence="1">Uncharacterized protein</fullName>
    </submittedName>
</protein>
<organism evidence="1 2">
    <name type="scientific">Peronospora matthiolae</name>
    <dbReference type="NCBI Taxonomy" id="2874970"/>
    <lineage>
        <taxon>Eukaryota</taxon>
        <taxon>Sar</taxon>
        <taxon>Stramenopiles</taxon>
        <taxon>Oomycota</taxon>
        <taxon>Peronosporomycetes</taxon>
        <taxon>Peronosporales</taxon>
        <taxon>Peronosporaceae</taxon>
        <taxon>Peronospora</taxon>
    </lineage>
</organism>